<organism evidence="3 4">
    <name type="scientific">Clostridium cibarium</name>
    <dbReference type="NCBI Taxonomy" id="2762247"/>
    <lineage>
        <taxon>Bacteria</taxon>
        <taxon>Bacillati</taxon>
        <taxon>Bacillota</taxon>
        <taxon>Clostridia</taxon>
        <taxon>Eubacteriales</taxon>
        <taxon>Clostridiaceae</taxon>
        <taxon>Clostridium</taxon>
    </lineage>
</organism>
<sequence>MKDAEIKVRLTKEEKEFLRKIAKVKGLNMTEFILNTTLESAKKIEDNIKTQKIIKDRISSHEEKIMKLTEKIRGNKENKKRAFSFLKRNG</sequence>
<dbReference type="InterPro" id="IPR010985">
    <property type="entry name" value="Ribbon_hlx_hlx"/>
</dbReference>
<dbReference type="InterPro" id="IPR014795">
    <property type="entry name" value="TacA_1-like"/>
</dbReference>
<accession>A0ABR8PZB6</accession>
<dbReference type="RefSeq" id="WP_191770392.1">
    <property type="nucleotide sequence ID" value="NZ_JACSRA010000056.1"/>
</dbReference>
<evidence type="ECO:0000313" key="3">
    <source>
        <dbReference type="EMBL" id="MBD7913477.1"/>
    </source>
</evidence>
<proteinExistence type="inferred from homology"/>
<comment type="caution">
    <text evidence="3">The sequence shown here is derived from an EMBL/GenBank/DDBJ whole genome shotgun (WGS) entry which is preliminary data.</text>
</comment>
<evidence type="ECO:0000313" key="4">
    <source>
        <dbReference type="Proteomes" id="UP000627781"/>
    </source>
</evidence>
<comment type="similarity">
    <text evidence="2">Belongs to the TacA antitoxin family.</text>
</comment>
<gene>
    <name evidence="3" type="ORF">H9661_19175</name>
</gene>
<keyword evidence="4" id="KW-1185">Reference proteome</keyword>
<evidence type="ECO:0000256" key="2">
    <source>
        <dbReference type="ARBA" id="ARBA00049988"/>
    </source>
</evidence>
<keyword evidence="1" id="KW-1277">Toxin-antitoxin system</keyword>
<dbReference type="SUPFAM" id="SSF47598">
    <property type="entry name" value="Ribbon-helix-helix"/>
    <property type="match status" value="1"/>
</dbReference>
<protein>
    <submittedName>
        <fullName evidence="3">DUF1778 domain-containing protein</fullName>
    </submittedName>
</protein>
<dbReference type="EMBL" id="JACSRA010000056">
    <property type="protein sequence ID" value="MBD7913477.1"/>
    <property type="molecule type" value="Genomic_DNA"/>
</dbReference>
<name>A0ABR8PZB6_9CLOT</name>
<reference evidence="3 4" key="1">
    <citation type="submission" date="2020-08" db="EMBL/GenBank/DDBJ databases">
        <title>A Genomic Blueprint of the Chicken Gut Microbiome.</title>
        <authorList>
            <person name="Gilroy R."/>
            <person name="Ravi A."/>
            <person name="Getino M."/>
            <person name="Pursley I."/>
            <person name="Horton D.L."/>
            <person name="Alikhan N.-F."/>
            <person name="Baker D."/>
            <person name="Gharbi K."/>
            <person name="Hall N."/>
            <person name="Watson M."/>
            <person name="Adriaenssens E.M."/>
            <person name="Foster-Nyarko E."/>
            <person name="Jarju S."/>
            <person name="Secka A."/>
            <person name="Antonio M."/>
            <person name="Oren A."/>
            <person name="Chaudhuri R."/>
            <person name="La Ragione R.M."/>
            <person name="Hildebrand F."/>
            <person name="Pallen M.J."/>
        </authorList>
    </citation>
    <scope>NUCLEOTIDE SEQUENCE [LARGE SCALE GENOMIC DNA]</scope>
    <source>
        <strain evidence="3 4">Sa3CVN1</strain>
    </source>
</reference>
<dbReference type="Gene3D" id="1.20.5.780">
    <property type="entry name" value="Single helix bin"/>
    <property type="match status" value="1"/>
</dbReference>
<dbReference type="Proteomes" id="UP000627781">
    <property type="component" value="Unassembled WGS sequence"/>
</dbReference>
<evidence type="ECO:0000256" key="1">
    <source>
        <dbReference type="ARBA" id="ARBA00022649"/>
    </source>
</evidence>
<dbReference type="Pfam" id="PF08681">
    <property type="entry name" value="TacA1"/>
    <property type="match status" value="1"/>
</dbReference>